<evidence type="ECO:0000313" key="4">
    <source>
        <dbReference type="Proteomes" id="UP000261257"/>
    </source>
</evidence>
<sequence length="396" mass="43921">MIAEKMRPLVENNSAIRAMFEEGKRLAAIYGPENVYDFSLGNPNVPAPEAVNRAITDIVAEEASTMVHGYMSNAGFEDVRDTVAQSLNRRFGTQFHLENILMTVGAASGMNVILKTVLDPGDEVIVFAPYFMEYGAYVRNYDGVLVTVSPDTSSFQPNISELKEKITKRTKAVIINTPNNPTGVVYSSETLEQIAAVMKAKEEEYRTSIVLISDEPYRELAYDGVEVPYVTPFYHNTVVCYSYSKSLSLPGERIGYLVIPDELEDSKAVIAAATIANRVLGCVNAPSLMQRVILRCIDEKVNVEAYDRNRNLLYNGLTGFGFECIRPEGAFYLFVKSPEADDRAFSEVCKKHRLLVVPGTSFACPGYVRISYCVSYEQIERSLPAFEAVAGEYGLS</sequence>
<evidence type="ECO:0000256" key="1">
    <source>
        <dbReference type="RuleBase" id="RU000481"/>
    </source>
</evidence>
<dbReference type="NCBIfam" id="NF005305">
    <property type="entry name" value="PRK06836.1"/>
    <property type="match status" value="1"/>
</dbReference>
<organism evidence="3 4">
    <name type="scientific">Hungatella hathewayi</name>
    <dbReference type="NCBI Taxonomy" id="154046"/>
    <lineage>
        <taxon>Bacteria</taxon>
        <taxon>Bacillati</taxon>
        <taxon>Bacillota</taxon>
        <taxon>Clostridia</taxon>
        <taxon>Lachnospirales</taxon>
        <taxon>Lachnospiraceae</taxon>
        <taxon>Hungatella</taxon>
    </lineage>
</organism>
<dbReference type="GO" id="GO:0008483">
    <property type="term" value="F:transaminase activity"/>
    <property type="evidence" value="ECO:0007669"/>
    <property type="project" value="UniProtKB-KW"/>
</dbReference>
<dbReference type="Gene3D" id="3.40.640.10">
    <property type="entry name" value="Type I PLP-dependent aspartate aminotransferase-like (Major domain)"/>
    <property type="match status" value="1"/>
</dbReference>
<proteinExistence type="inferred from homology"/>
<dbReference type="EC" id="2.6.1.-" evidence="1"/>
<dbReference type="PANTHER" id="PTHR42691">
    <property type="entry name" value="ASPARTATE AMINOTRANSFERASE YHDR-RELATED"/>
    <property type="match status" value="1"/>
</dbReference>
<dbReference type="Proteomes" id="UP000261257">
    <property type="component" value="Unassembled WGS sequence"/>
</dbReference>
<dbReference type="CDD" id="cd00609">
    <property type="entry name" value="AAT_like"/>
    <property type="match status" value="1"/>
</dbReference>
<protein>
    <recommendedName>
        <fullName evidence="1">Aminotransferase</fullName>
        <ecNumber evidence="1">2.6.1.-</ecNumber>
    </recommendedName>
</protein>
<dbReference type="Gene3D" id="3.90.1150.10">
    <property type="entry name" value="Aspartate Aminotransferase, domain 1"/>
    <property type="match status" value="2"/>
</dbReference>
<dbReference type="EMBL" id="QSSQ01000050">
    <property type="protein sequence ID" value="RGL94586.1"/>
    <property type="molecule type" value="Genomic_DNA"/>
</dbReference>
<comment type="similarity">
    <text evidence="1">Belongs to the class-I pyridoxal-phosphate-dependent aminotransferase family.</text>
</comment>
<dbReference type="InterPro" id="IPR015421">
    <property type="entry name" value="PyrdxlP-dep_Trfase_major"/>
</dbReference>
<name>A0A3E4TSJ8_9FIRM</name>
<dbReference type="InterPro" id="IPR004839">
    <property type="entry name" value="Aminotransferase_I/II_large"/>
</dbReference>
<accession>A0A3E4TSJ8</accession>
<comment type="caution">
    <text evidence="3">The sequence shown here is derived from an EMBL/GenBank/DDBJ whole genome shotgun (WGS) entry which is preliminary data.</text>
</comment>
<comment type="cofactor">
    <cofactor evidence="1">
        <name>pyridoxal 5'-phosphate</name>
        <dbReference type="ChEBI" id="CHEBI:597326"/>
    </cofactor>
</comment>
<reference evidence="3 4" key="1">
    <citation type="submission" date="2018-08" db="EMBL/GenBank/DDBJ databases">
        <title>A genome reference for cultivated species of the human gut microbiota.</title>
        <authorList>
            <person name="Zou Y."/>
            <person name="Xue W."/>
            <person name="Luo G."/>
        </authorList>
    </citation>
    <scope>NUCLEOTIDE SEQUENCE [LARGE SCALE GENOMIC DNA]</scope>
    <source>
        <strain evidence="3 4">TF05-11AC</strain>
    </source>
</reference>
<dbReference type="AlphaFoldDB" id="A0A3E4TSJ8"/>
<evidence type="ECO:0000313" key="3">
    <source>
        <dbReference type="EMBL" id="RGL94586.1"/>
    </source>
</evidence>
<dbReference type="Pfam" id="PF00155">
    <property type="entry name" value="Aminotran_1_2"/>
    <property type="match status" value="1"/>
</dbReference>
<dbReference type="SUPFAM" id="SSF53383">
    <property type="entry name" value="PLP-dependent transferases"/>
    <property type="match status" value="1"/>
</dbReference>
<keyword evidence="1 3" id="KW-0032">Aminotransferase</keyword>
<evidence type="ECO:0000259" key="2">
    <source>
        <dbReference type="Pfam" id="PF00155"/>
    </source>
</evidence>
<feature type="domain" description="Aminotransferase class I/classII large" evidence="2">
    <location>
        <begin position="35"/>
        <end position="382"/>
    </location>
</feature>
<dbReference type="InterPro" id="IPR015424">
    <property type="entry name" value="PyrdxlP-dep_Trfase"/>
</dbReference>
<dbReference type="PROSITE" id="PS00105">
    <property type="entry name" value="AA_TRANSFER_CLASS_1"/>
    <property type="match status" value="1"/>
</dbReference>
<gene>
    <name evidence="3" type="ORF">DXC39_29075</name>
</gene>
<dbReference type="InterPro" id="IPR015422">
    <property type="entry name" value="PyrdxlP-dep_Trfase_small"/>
</dbReference>
<keyword evidence="1 3" id="KW-0808">Transferase</keyword>
<dbReference type="RefSeq" id="WP_117623596.1">
    <property type="nucleotide sequence ID" value="NZ_QRQF01000017.1"/>
</dbReference>
<dbReference type="PANTHER" id="PTHR42691:SF1">
    <property type="entry name" value="ASPARTATE AMINOTRANSFERASE YHDR-RELATED"/>
    <property type="match status" value="1"/>
</dbReference>
<dbReference type="GO" id="GO:0030170">
    <property type="term" value="F:pyridoxal phosphate binding"/>
    <property type="evidence" value="ECO:0007669"/>
    <property type="project" value="InterPro"/>
</dbReference>
<dbReference type="InterPro" id="IPR004838">
    <property type="entry name" value="NHTrfase_class1_PyrdxlP-BS"/>
</dbReference>